<accession>A0A6L7GTF8</accession>
<dbReference type="PANTHER" id="PTHR15032:SF4">
    <property type="entry name" value="N-ACYL-PHOSPHATIDYLETHANOLAMINE-HYDROLYZING PHOSPHOLIPASE D"/>
    <property type="match status" value="1"/>
</dbReference>
<name>A0A6L7GTF8_9ACTN</name>
<dbReference type="InterPro" id="IPR001279">
    <property type="entry name" value="Metallo-B-lactamas"/>
</dbReference>
<protein>
    <submittedName>
        <fullName evidence="3">MBL fold metallo-hydrolase</fullName>
    </submittedName>
</protein>
<feature type="region of interest" description="Disordered" evidence="1">
    <location>
        <begin position="14"/>
        <end position="63"/>
    </location>
</feature>
<dbReference type="AlphaFoldDB" id="A0A6L7GTF8"/>
<organism evidence="3 4">
    <name type="scientific">Gordonia mangrovi</name>
    <dbReference type="NCBI Taxonomy" id="2665643"/>
    <lineage>
        <taxon>Bacteria</taxon>
        <taxon>Bacillati</taxon>
        <taxon>Actinomycetota</taxon>
        <taxon>Actinomycetes</taxon>
        <taxon>Mycobacteriales</taxon>
        <taxon>Gordoniaceae</taxon>
        <taxon>Gordonia</taxon>
    </lineage>
</organism>
<keyword evidence="3" id="KW-0378">Hydrolase</keyword>
<gene>
    <name evidence="3" type="ORF">GIY30_15350</name>
</gene>
<dbReference type="GO" id="GO:0016787">
    <property type="term" value="F:hydrolase activity"/>
    <property type="evidence" value="ECO:0007669"/>
    <property type="project" value="UniProtKB-KW"/>
</dbReference>
<feature type="domain" description="Metallo-beta-lactamase" evidence="2">
    <location>
        <begin position="184"/>
        <end position="387"/>
    </location>
</feature>
<dbReference type="PANTHER" id="PTHR15032">
    <property type="entry name" value="N-ACYL-PHOSPHATIDYLETHANOLAMINE-HYDROLYZING PHOSPHOLIPASE D"/>
    <property type="match status" value="1"/>
</dbReference>
<keyword evidence="4" id="KW-1185">Reference proteome</keyword>
<dbReference type="SUPFAM" id="SSF56281">
    <property type="entry name" value="Metallo-hydrolase/oxidoreductase"/>
    <property type="match status" value="1"/>
</dbReference>
<dbReference type="Proteomes" id="UP000475545">
    <property type="component" value="Unassembled WGS sequence"/>
</dbReference>
<proteinExistence type="predicted"/>
<evidence type="ECO:0000259" key="2">
    <source>
        <dbReference type="Pfam" id="PF12706"/>
    </source>
</evidence>
<evidence type="ECO:0000313" key="3">
    <source>
        <dbReference type="EMBL" id="MXP22717.1"/>
    </source>
</evidence>
<comment type="caution">
    <text evidence="3">The sequence shown here is derived from an EMBL/GenBank/DDBJ whole genome shotgun (WGS) entry which is preliminary data.</text>
</comment>
<dbReference type="Pfam" id="PF12706">
    <property type="entry name" value="Lactamase_B_2"/>
    <property type="match status" value="1"/>
</dbReference>
<reference evidence="3 4" key="1">
    <citation type="submission" date="2019-11" db="EMBL/GenBank/DDBJ databases">
        <title>Gordonia sp. nov., a novel actinobacterium isolated from mangrove soil in Hainan.</title>
        <authorList>
            <person name="Huang X."/>
            <person name="Xie Y."/>
            <person name="Chu X."/>
            <person name="Xiao K."/>
        </authorList>
    </citation>
    <scope>NUCLEOTIDE SEQUENCE [LARGE SCALE GENOMIC DNA]</scope>
    <source>
        <strain evidence="3 4">HNM0687</strain>
    </source>
</reference>
<dbReference type="InterPro" id="IPR036866">
    <property type="entry name" value="RibonucZ/Hydroxyglut_hydro"/>
</dbReference>
<dbReference type="EMBL" id="WMBR01000004">
    <property type="protein sequence ID" value="MXP22717.1"/>
    <property type="molecule type" value="Genomic_DNA"/>
</dbReference>
<dbReference type="GO" id="GO:0005737">
    <property type="term" value="C:cytoplasm"/>
    <property type="evidence" value="ECO:0007669"/>
    <property type="project" value="TreeGrafter"/>
</dbReference>
<dbReference type="Gene3D" id="3.60.15.10">
    <property type="entry name" value="Ribonuclease Z/Hydroxyacylglutathione hydrolase-like"/>
    <property type="match status" value="1"/>
</dbReference>
<evidence type="ECO:0000313" key="4">
    <source>
        <dbReference type="Proteomes" id="UP000475545"/>
    </source>
</evidence>
<sequence>MRGEHIRRRISVQIGQGVPDGPNNGGRRAVRRTRDGGGRINSIHRARRDYPESVTSTIGSDPSGLARRAATTLSAAGRFAVESATGSLARSGLSAARALGAGADEIRAFTHGSPNLRDGVFHNLDHEPSQVDADLRVVLDMARRPGRPRRPVPVMPPDFADDVTDLQITWLGHASVLVELDGVRVLTDPVLSRRCSPSQTVGPARMHSAPVTVADLPPIDVVLISHDHYDHLDMATVVDLALAHPGARFVAPIGVGAHLIAWGVSAGRIDQADWWGEVTVSTADRDITFTCCPARHFSGRSLSRNLALWGSWVMAGPVHRVFFSGDTGFSEHFEEVAARLGPVDASLTAVGAYDPVWPDVHVTPEEAVVVHRMLARDRESVMIPIHWGTFNLARHSWVDPIARLLPAAAANPTDVLVPPPGGTVHLVHRTGSGLEMPHWWEKTA</sequence>
<evidence type="ECO:0000256" key="1">
    <source>
        <dbReference type="SAM" id="MobiDB-lite"/>
    </source>
</evidence>